<dbReference type="Gene3D" id="3.40.50.2000">
    <property type="entry name" value="Glycogen Phosphorylase B"/>
    <property type="match status" value="2"/>
</dbReference>
<dbReference type="Proteomes" id="UP000295818">
    <property type="component" value="Unassembled WGS sequence"/>
</dbReference>
<dbReference type="EMBL" id="SLWM01000020">
    <property type="protein sequence ID" value="TCO14448.1"/>
    <property type="molecule type" value="Genomic_DNA"/>
</dbReference>
<evidence type="ECO:0000313" key="5">
    <source>
        <dbReference type="EMBL" id="TCO14448.1"/>
    </source>
</evidence>
<keyword evidence="1" id="KW-0328">Glycosyltransferase</keyword>
<keyword evidence="6" id="KW-1185">Reference proteome</keyword>
<feature type="domain" description="Glycosyltransferase subfamily 4-like N-terminal" evidence="4">
    <location>
        <begin position="181"/>
        <end position="307"/>
    </location>
</feature>
<dbReference type="PANTHER" id="PTHR12526:SF629">
    <property type="entry name" value="TEICHURONIC ACID BIOSYNTHESIS GLYCOSYLTRANSFERASE TUAH-RELATED"/>
    <property type="match status" value="1"/>
</dbReference>
<reference evidence="5 6" key="1">
    <citation type="journal article" date="2015" name="Stand. Genomic Sci.">
        <title>Genomic Encyclopedia of Bacterial and Archaeal Type Strains, Phase III: the genomes of soil and plant-associated and newly described type strains.</title>
        <authorList>
            <person name="Whitman W.B."/>
            <person name="Woyke T."/>
            <person name="Klenk H.P."/>
            <person name="Zhou Y."/>
            <person name="Lilburn T.G."/>
            <person name="Beck B.J."/>
            <person name="De Vos P."/>
            <person name="Vandamme P."/>
            <person name="Eisen J.A."/>
            <person name="Garrity G."/>
            <person name="Hugenholtz P."/>
            <person name="Kyrpides N.C."/>
        </authorList>
    </citation>
    <scope>NUCLEOTIDE SEQUENCE [LARGE SCALE GENOMIC DNA]</scope>
    <source>
        <strain evidence="5 6">VKM Ac-2538</strain>
    </source>
</reference>
<dbReference type="SUPFAM" id="SSF53756">
    <property type="entry name" value="UDP-Glycosyltransferase/glycogen phosphorylase"/>
    <property type="match status" value="2"/>
</dbReference>
<dbReference type="RefSeq" id="WP_132194230.1">
    <property type="nucleotide sequence ID" value="NZ_SLWM01000020.1"/>
</dbReference>
<proteinExistence type="predicted"/>
<organism evidence="5 6">
    <name type="scientific">Kribbella orskensis</name>
    <dbReference type="NCBI Taxonomy" id="2512216"/>
    <lineage>
        <taxon>Bacteria</taxon>
        <taxon>Bacillati</taxon>
        <taxon>Actinomycetota</taxon>
        <taxon>Actinomycetes</taxon>
        <taxon>Propionibacteriales</taxon>
        <taxon>Kribbellaceae</taxon>
        <taxon>Kribbella</taxon>
    </lineage>
</organism>
<feature type="domain" description="Glycosyl transferase family 1" evidence="3">
    <location>
        <begin position="319"/>
        <end position="486"/>
    </location>
</feature>
<comment type="caution">
    <text evidence="5">The sequence shown here is derived from an EMBL/GenBank/DDBJ whole genome shotgun (WGS) entry which is preliminary data.</text>
</comment>
<dbReference type="Pfam" id="PF13439">
    <property type="entry name" value="Glyco_transf_4"/>
    <property type="match status" value="1"/>
</dbReference>
<keyword evidence="2" id="KW-0808">Transferase</keyword>
<evidence type="ECO:0000256" key="1">
    <source>
        <dbReference type="ARBA" id="ARBA00022676"/>
    </source>
</evidence>
<dbReference type="Pfam" id="PF00534">
    <property type="entry name" value="Glycos_transf_1"/>
    <property type="match status" value="1"/>
</dbReference>
<dbReference type="CDD" id="cd03801">
    <property type="entry name" value="GT4_PimA-like"/>
    <property type="match status" value="1"/>
</dbReference>
<name>A0ABY2BD64_9ACTN</name>
<protein>
    <submittedName>
        <fullName evidence="5">Glycosyltransferase involved in cell wall biosynthesis</fullName>
    </submittedName>
</protein>
<evidence type="ECO:0000259" key="3">
    <source>
        <dbReference type="Pfam" id="PF00534"/>
    </source>
</evidence>
<evidence type="ECO:0000256" key="2">
    <source>
        <dbReference type="ARBA" id="ARBA00022679"/>
    </source>
</evidence>
<dbReference type="InterPro" id="IPR028098">
    <property type="entry name" value="Glyco_trans_4-like_N"/>
</dbReference>
<evidence type="ECO:0000313" key="6">
    <source>
        <dbReference type="Proteomes" id="UP000295818"/>
    </source>
</evidence>
<dbReference type="PANTHER" id="PTHR12526">
    <property type="entry name" value="GLYCOSYLTRANSFERASE"/>
    <property type="match status" value="1"/>
</dbReference>
<accession>A0ABY2BD64</accession>
<evidence type="ECO:0000259" key="4">
    <source>
        <dbReference type="Pfam" id="PF13439"/>
    </source>
</evidence>
<gene>
    <name evidence="5" type="ORF">EV644_12072</name>
</gene>
<sequence length="866" mass="95440">MSEKSTPAKPHVVMMVANDISNDARVIKEAVALAQTDVRVTLLGVASAGSAANLDSLDHRVVMMRLQGAFPLRDDRIRRRKQRRARRLPLVGYRLTADSVVQQIRIDAKLADLKAESGRAAADRKAGSAGALGYKLGVVGRGLRQRRLRLGQQSITVRKGLTRRQNKLFASGWKTWDDVQAKTERPVNWRKVVPEAYDYEKIFGPVLDELAPDVLHAHDMHLIGVATRAAGRASLRGRTMKVVYDAHEYVPGLSRYHPRTPRFIAAWAQHEREYIRSADRVITVSPAIARRLQTEHRLDREPTVIINTPSQFEGTADVDDLRSQVGLPDDVPLLVYSGGVTRARGVETAVQALPQLPGVHLAVVCVPTTKMRPVDELRTLAESLGVEDRVHYVEPVGPDEVTSFLRTADIGLIPILRFPSHEMALPNKVFEYIFAGLPVVTSNMPSLTEFVNETKIGEVFEVENPTDLAAKVSRILADPAPYRERAGDVELRREVSWEGQADQLRNLYADLVGRELPVDAAQPAARQVFIGPANTAGQAGQWAKAIQRNNPGRSAVSMRIEAGLQDFPADWTVKRERYKSSAAWRAETADYLLHNVSHVLFESGRPILGQSSDAWFGNDLPVLDSAGIKHGVIFHGPEVRDPRRHAEVYPHSPFTDREDEATTQLQVAVDLMQAHLKDYAGPRFVATPDLLEFVEGSVWLPAVVDLDDDAPAQPVLERDRPVVLHALSKTALKGTADIDAVLTELQSKGLIEYQRVEGVSHAELTKLVRDADIVVDQLLLGAYSAFAVEAMAAGRVTVGHVAKHVRELLPLELPIVEATPDTLSDVIEQLVSQRGPARAAAAAGPQYVKELHDGRKSAEVLSTFLQ</sequence>
<dbReference type="InterPro" id="IPR001296">
    <property type="entry name" value="Glyco_trans_1"/>
</dbReference>